<dbReference type="Proteomes" id="UP001324115">
    <property type="component" value="Unassembled WGS sequence"/>
</dbReference>
<dbReference type="PROSITE" id="PS50104">
    <property type="entry name" value="TIR"/>
    <property type="match status" value="1"/>
</dbReference>
<dbReference type="FunFam" id="3.40.50.10140:FF:000007">
    <property type="entry name" value="Disease resistance protein (TIR-NBS-LRR class)"/>
    <property type="match status" value="1"/>
</dbReference>
<sequence length="1293" mass="145976">MDSSSFPSSSSSSAARRKYDVFLSFRGEDTHYTLADLLYDAFNQKGINAFKDDEKLEKGKTISPELSRAIEESRFAVVIFSKNYASSTWCLDELAKIFHCEKHMGMKILPVFYDVEPSDVRKQMGTFAQAFIEYENRFKENIEKVKMWRAALTHVGNLAGWPLMNRPFSQVIKSIVRLIWHNLNNDVFSEVTKGLVGIDSHVVEMESRLAVGSNDVRFIGIWVMGGMGKTTLAWVVYHMVSKDFDGCSFIEDDLKIKDKYDGVFKIKNGLHHKRILLVLDDVDKLDMLNMLAREHDWFGPGSRIIITTRDMQVLNAHGVDEIYEVKRLNDENALQLFCLKAFKKEHVPDDYIGLSNHFLKYAGGLPLALEVLGSFLFGKSTVEWKSALERIKEYPNPKVLHVLQISFDGLHDTEKEIFLHIACFFNHKKKNRVVQVLDNLGLHAGIGLTQLVDKSLLKIMDHDVVWMHDLLEEMEAVQAMYIKGFICDERRATWNPDAFLKMYNLKFLKVDYIKYVPTHLPVDLRILEWNSLPSSFQLDELVQLSLQWSKIEQLWIGIKESNFEKLKFIDLTCSKHLIITPDFIGVQNLEILVLNGCEELCELHPSIRFLKKLVRLDLMYCRKLICLPSTICSLKSLESLDLSGCSNIDNLLENLGNVKGLKGLYLSGTAIKELPSSIECLTSLTSLNISDCKNLVCLPSIICSLKSLESLDFSECSNFDNLPENLGNVKGLKKLDLSGTAIKELPSSIERLPSLTSLNIQDCKDLVCLPNTACGFKFHGALDLSTCSRFKNLPENPWIIEGLRMLNLSKTAIEEMPSSIGCLTNLTVLTLRFCINLVRLPSTICSLKLLNSLDLCGCIKFNSLPANIGNMKGLNWLNLYWTGIKEVPSSIIHLKNLQHLHISEWNDCNLLSIPNDIGCLSSLVELDLSGNNFVSLPKSMSQLSNLQGLYLEGCKSLQSLESVSSTIGSIIANNCTSLEKLPELQFNPSRSARSHLKFHSSNMLQVSLSLSLSLSLKVPNIMPCIFQILPDIIIPGGKIPKWFCLECQGGNIGVSFRGCDDLIGIALCIVLVPNGSQDLEFTCHLYINEFKIAYFVQYLQSKYGKVESPHLWLLYLSSQYFGSDWGKILSHTDANEFSQLKMKLSTNREGVEKIGVHLLYKQDIVDPNQTMAQCINNSSILYEDLADSEDQREIFNFFTMEGENQTSKKLDSIHGGKSHCYQDIEDPNQTITELSINSKALYENLGDLCHDLYHSAAEDSRNKRSRDEQDGAGPSGEGYSSDEPNPKTWRMYG</sequence>
<accession>A0AAN7IGN9</accession>
<comment type="caution">
    <text evidence="7">The sequence shown here is derived from an EMBL/GenBank/DDBJ whole genome shotgun (WGS) entry which is preliminary data.</text>
</comment>
<evidence type="ECO:0000313" key="8">
    <source>
        <dbReference type="Proteomes" id="UP001324115"/>
    </source>
</evidence>
<feature type="domain" description="TIR" evidence="6">
    <location>
        <begin position="17"/>
        <end position="187"/>
    </location>
</feature>
<dbReference type="GO" id="GO:0043531">
    <property type="term" value="F:ADP binding"/>
    <property type="evidence" value="ECO:0007669"/>
    <property type="project" value="InterPro"/>
</dbReference>
<evidence type="ECO:0000259" key="6">
    <source>
        <dbReference type="PROSITE" id="PS50104"/>
    </source>
</evidence>
<dbReference type="EMBL" id="JAXUIC010000007">
    <property type="protein sequence ID" value="KAK4580883.1"/>
    <property type="molecule type" value="Genomic_DNA"/>
</dbReference>
<dbReference type="Gene3D" id="1.10.8.430">
    <property type="entry name" value="Helical domain of apoptotic protease-activating factors"/>
    <property type="match status" value="1"/>
</dbReference>
<dbReference type="PANTHER" id="PTHR11017:SF559">
    <property type="entry name" value="DISEASE RESISTANCE PROTEIN CHL1"/>
    <property type="match status" value="1"/>
</dbReference>
<keyword evidence="3" id="KW-0611">Plant defense</keyword>
<evidence type="ECO:0000256" key="2">
    <source>
        <dbReference type="ARBA" id="ARBA00022737"/>
    </source>
</evidence>
<reference evidence="7 8" key="1">
    <citation type="journal article" date="2023" name="G3 (Bethesda)">
        <title>A haplotype-resolved chromosome-scale genome for Quercus rubra L. provides insights into the genetics of adaptive traits for red oak species.</title>
        <authorList>
            <person name="Kapoor B."/>
            <person name="Jenkins J."/>
            <person name="Schmutz J."/>
            <person name="Zhebentyayeva T."/>
            <person name="Kuelheim C."/>
            <person name="Coggeshall M."/>
            <person name="Heim C."/>
            <person name="Lasky J.R."/>
            <person name="Leites L."/>
            <person name="Islam-Faridi N."/>
            <person name="Romero-Severson J."/>
            <person name="DeLeo V.L."/>
            <person name="Lucas S.M."/>
            <person name="Lazic D."/>
            <person name="Gailing O."/>
            <person name="Carlson J."/>
            <person name="Staton M."/>
        </authorList>
    </citation>
    <scope>NUCLEOTIDE SEQUENCE [LARGE SCALE GENOMIC DNA]</scope>
    <source>
        <strain evidence="7">Pseudo-F2</strain>
    </source>
</reference>
<evidence type="ECO:0000256" key="3">
    <source>
        <dbReference type="ARBA" id="ARBA00022821"/>
    </source>
</evidence>
<dbReference type="InterPro" id="IPR000157">
    <property type="entry name" value="TIR_dom"/>
</dbReference>
<dbReference type="Pfam" id="PF23282">
    <property type="entry name" value="WHD_ROQ1"/>
    <property type="match status" value="1"/>
</dbReference>
<dbReference type="PROSITE" id="PS51450">
    <property type="entry name" value="LRR"/>
    <property type="match status" value="1"/>
</dbReference>
<keyword evidence="1" id="KW-0433">Leucine-rich repeat</keyword>
<dbReference type="Pfam" id="PF00931">
    <property type="entry name" value="NB-ARC"/>
    <property type="match status" value="1"/>
</dbReference>
<feature type="region of interest" description="Disordered" evidence="5">
    <location>
        <begin position="1257"/>
        <end position="1293"/>
    </location>
</feature>
<keyword evidence="4" id="KW-0520">NAD</keyword>
<dbReference type="SUPFAM" id="SSF52047">
    <property type="entry name" value="RNI-like"/>
    <property type="match status" value="1"/>
</dbReference>
<dbReference type="GO" id="GO:0007165">
    <property type="term" value="P:signal transduction"/>
    <property type="evidence" value="ECO:0007669"/>
    <property type="project" value="InterPro"/>
</dbReference>
<dbReference type="SUPFAM" id="SSF52200">
    <property type="entry name" value="Toll/Interleukin receptor TIR domain"/>
    <property type="match status" value="1"/>
</dbReference>
<dbReference type="Pfam" id="PF01582">
    <property type="entry name" value="TIR"/>
    <property type="match status" value="1"/>
</dbReference>
<dbReference type="Pfam" id="PF25019">
    <property type="entry name" value="LRR_R13L1-DRL21"/>
    <property type="match status" value="1"/>
</dbReference>
<dbReference type="GO" id="GO:0006952">
    <property type="term" value="P:defense response"/>
    <property type="evidence" value="ECO:0007669"/>
    <property type="project" value="UniProtKB-KW"/>
</dbReference>
<dbReference type="SUPFAM" id="SSF46785">
    <property type="entry name" value="Winged helix' DNA-binding domain"/>
    <property type="match status" value="1"/>
</dbReference>
<dbReference type="SMART" id="SM00369">
    <property type="entry name" value="LRR_TYP"/>
    <property type="match status" value="5"/>
</dbReference>
<dbReference type="InterPro" id="IPR001611">
    <property type="entry name" value="Leu-rich_rpt"/>
</dbReference>
<dbReference type="SMART" id="SM00255">
    <property type="entry name" value="TIR"/>
    <property type="match status" value="1"/>
</dbReference>
<evidence type="ECO:0000313" key="7">
    <source>
        <dbReference type="EMBL" id="KAK4580883.1"/>
    </source>
</evidence>
<dbReference type="InterPro" id="IPR042197">
    <property type="entry name" value="Apaf_helical"/>
</dbReference>
<protein>
    <recommendedName>
        <fullName evidence="6">TIR domain-containing protein</fullName>
    </recommendedName>
</protein>
<evidence type="ECO:0000256" key="5">
    <source>
        <dbReference type="SAM" id="MobiDB-lite"/>
    </source>
</evidence>
<dbReference type="InterPro" id="IPR027417">
    <property type="entry name" value="P-loop_NTPase"/>
</dbReference>
<dbReference type="PRINTS" id="PR00364">
    <property type="entry name" value="DISEASERSIST"/>
</dbReference>
<gene>
    <name evidence="7" type="ORF">RGQ29_024508</name>
</gene>
<dbReference type="InterPro" id="IPR002182">
    <property type="entry name" value="NB-ARC"/>
</dbReference>
<keyword evidence="2" id="KW-0677">Repeat</keyword>
<evidence type="ECO:0000256" key="4">
    <source>
        <dbReference type="ARBA" id="ARBA00023027"/>
    </source>
</evidence>
<proteinExistence type="predicted"/>
<name>A0AAN7IGN9_QUERU</name>
<dbReference type="Gene3D" id="3.40.50.300">
    <property type="entry name" value="P-loop containing nucleotide triphosphate hydrolases"/>
    <property type="match status" value="1"/>
</dbReference>
<evidence type="ECO:0000256" key="1">
    <source>
        <dbReference type="ARBA" id="ARBA00022614"/>
    </source>
</evidence>
<dbReference type="SUPFAM" id="SSF52058">
    <property type="entry name" value="L domain-like"/>
    <property type="match status" value="1"/>
</dbReference>
<dbReference type="InterPro" id="IPR032675">
    <property type="entry name" value="LRR_dom_sf"/>
</dbReference>
<keyword evidence="8" id="KW-1185">Reference proteome</keyword>
<dbReference type="InterPro" id="IPR036390">
    <property type="entry name" value="WH_DNA-bd_sf"/>
</dbReference>
<feature type="compositionally biased region" description="Basic and acidic residues" evidence="5">
    <location>
        <begin position="1257"/>
        <end position="1269"/>
    </location>
</feature>
<dbReference type="InterPro" id="IPR058192">
    <property type="entry name" value="WHD_ROQ1-like"/>
</dbReference>
<organism evidence="7 8">
    <name type="scientific">Quercus rubra</name>
    <name type="common">Northern red oak</name>
    <name type="synonym">Quercus borealis</name>
    <dbReference type="NCBI Taxonomy" id="3512"/>
    <lineage>
        <taxon>Eukaryota</taxon>
        <taxon>Viridiplantae</taxon>
        <taxon>Streptophyta</taxon>
        <taxon>Embryophyta</taxon>
        <taxon>Tracheophyta</taxon>
        <taxon>Spermatophyta</taxon>
        <taxon>Magnoliopsida</taxon>
        <taxon>eudicotyledons</taxon>
        <taxon>Gunneridae</taxon>
        <taxon>Pentapetalae</taxon>
        <taxon>rosids</taxon>
        <taxon>fabids</taxon>
        <taxon>Fagales</taxon>
        <taxon>Fagaceae</taxon>
        <taxon>Quercus</taxon>
    </lineage>
</organism>
<dbReference type="InterPro" id="IPR003591">
    <property type="entry name" value="Leu-rich_rpt_typical-subtyp"/>
</dbReference>
<dbReference type="InterPro" id="IPR035897">
    <property type="entry name" value="Toll_tir_struct_dom_sf"/>
</dbReference>
<dbReference type="InterPro" id="IPR056789">
    <property type="entry name" value="LRR_R13L1-DRL21"/>
</dbReference>
<dbReference type="PANTHER" id="PTHR11017">
    <property type="entry name" value="LEUCINE-RICH REPEAT-CONTAINING PROTEIN"/>
    <property type="match status" value="1"/>
</dbReference>
<dbReference type="InterPro" id="IPR044974">
    <property type="entry name" value="Disease_R_plants"/>
</dbReference>
<dbReference type="Gene3D" id="3.40.50.10140">
    <property type="entry name" value="Toll/interleukin-1 receptor homology (TIR) domain"/>
    <property type="match status" value="1"/>
</dbReference>
<dbReference type="Gene3D" id="3.80.10.10">
    <property type="entry name" value="Ribonuclease Inhibitor"/>
    <property type="match status" value="2"/>
</dbReference>
<dbReference type="SUPFAM" id="SSF52540">
    <property type="entry name" value="P-loop containing nucleoside triphosphate hydrolases"/>
    <property type="match status" value="1"/>
</dbReference>